<dbReference type="GO" id="GO:0006261">
    <property type="term" value="P:DNA-templated DNA replication"/>
    <property type="evidence" value="ECO:0007669"/>
    <property type="project" value="TreeGrafter"/>
</dbReference>
<dbReference type="SUPFAM" id="SSF52540">
    <property type="entry name" value="P-loop containing nucleoside triphosphate hydrolases"/>
    <property type="match status" value="1"/>
</dbReference>
<gene>
    <name evidence="2" type="ORF">COT49_01550</name>
</gene>
<dbReference type="Proteomes" id="UP000230340">
    <property type="component" value="Unassembled WGS sequence"/>
</dbReference>
<dbReference type="PANTHER" id="PTHR11669:SF8">
    <property type="entry name" value="DNA POLYMERASE III SUBUNIT DELTA"/>
    <property type="match status" value="1"/>
</dbReference>
<proteinExistence type="predicted"/>
<evidence type="ECO:0000313" key="3">
    <source>
        <dbReference type="Proteomes" id="UP000230340"/>
    </source>
</evidence>
<organism evidence="2 3">
    <name type="scientific">candidate division WWE3 bacterium CG08_land_8_20_14_0_20_40_13</name>
    <dbReference type="NCBI Taxonomy" id="1975084"/>
    <lineage>
        <taxon>Bacteria</taxon>
        <taxon>Katanobacteria</taxon>
    </lineage>
</organism>
<dbReference type="Pfam" id="PF13177">
    <property type="entry name" value="DNA_pol3_delta2"/>
    <property type="match status" value="1"/>
</dbReference>
<dbReference type="EMBL" id="PEYT01000010">
    <property type="protein sequence ID" value="PIS23164.1"/>
    <property type="molecule type" value="Genomic_DNA"/>
</dbReference>
<dbReference type="InterPro" id="IPR027417">
    <property type="entry name" value="P-loop_NTPase"/>
</dbReference>
<reference evidence="3" key="1">
    <citation type="submission" date="2017-09" db="EMBL/GenBank/DDBJ databases">
        <title>Depth-based differentiation of microbial function through sediment-hosted aquifers and enrichment of novel symbionts in the deep terrestrial subsurface.</title>
        <authorList>
            <person name="Probst A.J."/>
            <person name="Ladd B."/>
            <person name="Jarett J.K."/>
            <person name="Geller-Mcgrath D.E."/>
            <person name="Sieber C.M.K."/>
            <person name="Emerson J.B."/>
            <person name="Anantharaman K."/>
            <person name="Thomas B.C."/>
            <person name="Malmstrom R."/>
            <person name="Stieglmeier M."/>
            <person name="Klingl A."/>
            <person name="Woyke T."/>
            <person name="Ryan C.M."/>
            <person name="Banfield J.F."/>
        </authorList>
    </citation>
    <scope>NUCLEOTIDE SEQUENCE [LARGE SCALE GENOMIC DNA]</scope>
</reference>
<evidence type="ECO:0000256" key="1">
    <source>
        <dbReference type="SAM" id="MobiDB-lite"/>
    </source>
</evidence>
<evidence type="ECO:0000313" key="2">
    <source>
        <dbReference type="EMBL" id="PIS23164.1"/>
    </source>
</evidence>
<name>A0A2H0XE07_UNCKA</name>
<sequence length="213" mass="24142">MQSFLITGGTKKERDERAKKEGQVENINTRLMEISDCEKQTIGIEKVRELKKFLETKSGLLGKKVVIIPEAQHLTIPAQNALLKTLEEPPSRTIIILTAPNRGLLLATVVSRCSNIDLKHTVKPIAEEGFTPVFKSDAEVLDFFAGNPSIYKSVKTAENFMEQKEVALSKEKTWKNAQRLQLLYRFKEFLYCPGANIRLILENIFLVPPEDEL</sequence>
<comment type="caution">
    <text evidence="2">The sequence shown here is derived from an EMBL/GenBank/DDBJ whole genome shotgun (WGS) entry which is preliminary data.</text>
</comment>
<feature type="region of interest" description="Disordered" evidence="1">
    <location>
        <begin position="1"/>
        <end position="21"/>
    </location>
</feature>
<dbReference type="Gene3D" id="3.40.50.300">
    <property type="entry name" value="P-loop containing nucleotide triphosphate hydrolases"/>
    <property type="match status" value="1"/>
</dbReference>
<dbReference type="PANTHER" id="PTHR11669">
    <property type="entry name" value="REPLICATION FACTOR C / DNA POLYMERASE III GAMMA-TAU SUBUNIT"/>
    <property type="match status" value="1"/>
</dbReference>
<feature type="compositionally biased region" description="Basic and acidic residues" evidence="1">
    <location>
        <begin position="10"/>
        <end position="21"/>
    </location>
</feature>
<evidence type="ECO:0008006" key="4">
    <source>
        <dbReference type="Google" id="ProtNLM"/>
    </source>
</evidence>
<accession>A0A2H0XE07</accession>
<protein>
    <recommendedName>
        <fullName evidence="4">DNA polymerase III subunit delta</fullName>
    </recommendedName>
</protein>
<dbReference type="AlphaFoldDB" id="A0A2H0XE07"/>
<dbReference type="InterPro" id="IPR050238">
    <property type="entry name" value="DNA_Rep/Repair_Clamp_Loader"/>
</dbReference>